<protein>
    <submittedName>
        <fullName evidence="1">Uncharacterized protein</fullName>
    </submittedName>
</protein>
<sequence length="222" mass="23983">MSTELHSRVVRKKLHTIVTYPSRLLRPRSRGETTPANDHIVGPSSRHLCDGSAQPRPGFATRPPNTSYPPPVHEPLSLHASATIGSGSLPEPIANLSPQLRTTGIPDLDAAILLPATWSSLDRANDLLSLAQLTREEQRARKLHADRVLARMEKLSEAWKHEAAAADADFNRATGGVGAVFGMLRMAGLSVGPLHDSDPDERLFADTDGDLELETDNDVGSL</sequence>
<organism evidence="1 2">
    <name type="scientific">Artomyces pyxidatus</name>
    <dbReference type="NCBI Taxonomy" id="48021"/>
    <lineage>
        <taxon>Eukaryota</taxon>
        <taxon>Fungi</taxon>
        <taxon>Dikarya</taxon>
        <taxon>Basidiomycota</taxon>
        <taxon>Agaricomycotina</taxon>
        <taxon>Agaricomycetes</taxon>
        <taxon>Russulales</taxon>
        <taxon>Auriscalpiaceae</taxon>
        <taxon>Artomyces</taxon>
    </lineage>
</organism>
<name>A0ACB8SQB4_9AGAM</name>
<dbReference type="EMBL" id="MU277235">
    <property type="protein sequence ID" value="KAI0058392.1"/>
    <property type="molecule type" value="Genomic_DNA"/>
</dbReference>
<accession>A0ACB8SQB4</accession>
<evidence type="ECO:0000313" key="1">
    <source>
        <dbReference type="EMBL" id="KAI0058392.1"/>
    </source>
</evidence>
<reference evidence="1" key="1">
    <citation type="submission" date="2021-03" db="EMBL/GenBank/DDBJ databases">
        <authorList>
            <consortium name="DOE Joint Genome Institute"/>
            <person name="Ahrendt S."/>
            <person name="Looney B.P."/>
            <person name="Miyauchi S."/>
            <person name="Morin E."/>
            <person name="Drula E."/>
            <person name="Courty P.E."/>
            <person name="Chicoki N."/>
            <person name="Fauchery L."/>
            <person name="Kohler A."/>
            <person name="Kuo A."/>
            <person name="Labutti K."/>
            <person name="Pangilinan J."/>
            <person name="Lipzen A."/>
            <person name="Riley R."/>
            <person name="Andreopoulos W."/>
            <person name="He G."/>
            <person name="Johnson J."/>
            <person name="Barry K.W."/>
            <person name="Grigoriev I.V."/>
            <person name="Nagy L."/>
            <person name="Hibbett D."/>
            <person name="Henrissat B."/>
            <person name="Matheny P.B."/>
            <person name="Labbe J."/>
            <person name="Martin F."/>
        </authorList>
    </citation>
    <scope>NUCLEOTIDE SEQUENCE</scope>
    <source>
        <strain evidence="1">HHB10654</strain>
    </source>
</reference>
<proteinExistence type="predicted"/>
<reference evidence="1" key="2">
    <citation type="journal article" date="2022" name="New Phytol.">
        <title>Evolutionary transition to the ectomycorrhizal habit in the genomes of a hyperdiverse lineage of mushroom-forming fungi.</title>
        <authorList>
            <person name="Looney B."/>
            <person name="Miyauchi S."/>
            <person name="Morin E."/>
            <person name="Drula E."/>
            <person name="Courty P.E."/>
            <person name="Kohler A."/>
            <person name="Kuo A."/>
            <person name="LaButti K."/>
            <person name="Pangilinan J."/>
            <person name="Lipzen A."/>
            <person name="Riley R."/>
            <person name="Andreopoulos W."/>
            <person name="He G."/>
            <person name="Johnson J."/>
            <person name="Nolan M."/>
            <person name="Tritt A."/>
            <person name="Barry K.W."/>
            <person name="Grigoriev I.V."/>
            <person name="Nagy L.G."/>
            <person name="Hibbett D."/>
            <person name="Henrissat B."/>
            <person name="Matheny P.B."/>
            <person name="Labbe J."/>
            <person name="Martin F.M."/>
        </authorList>
    </citation>
    <scope>NUCLEOTIDE SEQUENCE</scope>
    <source>
        <strain evidence="1">HHB10654</strain>
    </source>
</reference>
<keyword evidence="2" id="KW-1185">Reference proteome</keyword>
<comment type="caution">
    <text evidence="1">The sequence shown here is derived from an EMBL/GenBank/DDBJ whole genome shotgun (WGS) entry which is preliminary data.</text>
</comment>
<dbReference type="Proteomes" id="UP000814140">
    <property type="component" value="Unassembled WGS sequence"/>
</dbReference>
<gene>
    <name evidence="1" type="ORF">BV25DRAFT_1919284</name>
</gene>
<evidence type="ECO:0000313" key="2">
    <source>
        <dbReference type="Proteomes" id="UP000814140"/>
    </source>
</evidence>